<name>A0AAV4V469_CAEEX</name>
<feature type="transmembrane region" description="Helical" evidence="1">
    <location>
        <begin position="52"/>
        <end position="77"/>
    </location>
</feature>
<organism evidence="2 3">
    <name type="scientific">Caerostris extrusa</name>
    <name type="common">Bark spider</name>
    <name type="synonym">Caerostris bankana</name>
    <dbReference type="NCBI Taxonomy" id="172846"/>
    <lineage>
        <taxon>Eukaryota</taxon>
        <taxon>Metazoa</taxon>
        <taxon>Ecdysozoa</taxon>
        <taxon>Arthropoda</taxon>
        <taxon>Chelicerata</taxon>
        <taxon>Arachnida</taxon>
        <taxon>Araneae</taxon>
        <taxon>Araneomorphae</taxon>
        <taxon>Entelegynae</taxon>
        <taxon>Araneoidea</taxon>
        <taxon>Araneidae</taxon>
        <taxon>Caerostris</taxon>
    </lineage>
</organism>
<evidence type="ECO:0000256" key="1">
    <source>
        <dbReference type="SAM" id="Phobius"/>
    </source>
</evidence>
<dbReference type="Proteomes" id="UP001054945">
    <property type="component" value="Unassembled WGS sequence"/>
</dbReference>
<keyword evidence="1" id="KW-0472">Membrane</keyword>
<keyword evidence="1" id="KW-0812">Transmembrane</keyword>
<sequence>MLIVVEKIKYAFIVDACTNSWPQKVEFYVANREVFPSEYCNEIGMWILSVHIYISFFSKISFVILLSSWILTATAALPRPKLYGKAIAHRDLDTRYANTKKRK</sequence>
<evidence type="ECO:0000313" key="3">
    <source>
        <dbReference type="Proteomes" id="UP001054945"/>
    </source>
</evidence>
<keyword evidence="3" id="KW-1185">Reference proteome</keyword>
<dbReference type="AlphaFoldDB" id="A0AAV4V469"/>
<keyword evidence="1" id="KW-1133">Transmembrane helix</keyword>
<protein>
    <submittedName>
        <fullName evidence="2">Uncharacterized protein</fullName>
    </submittedName>
</protein>
<proteinExistence type="predicted"/>
<comment type="caution">
    <text evidence="2">The sequence shown here is derived from an EMBL/GenBank/DDBJ whole genome shotgun (WGS) entry which is preliminary data.</text>
</comment>
<accession>A0AAV4V469</accession>
<gene>
    <name evidence="2" type="ORF">CEXT_757081</name>
</gene>
<evidence type="ECO:0000313" key="2">
    <source>
        <dbReference type="EMBL" id="GIY64563.1"/>
    </source>
</evidence>
<dbReference type="EMBL" id="BPLR01013894">
    <property type="protein sequence ID" value="GIY64563.1"/>
    <property type="molecule type" value="Genomic_DNA"/>
</dbReference>
<reference evidence="2 3" key="1">
    <citation type="submission" date="2021-06" db="EMBL/GenBank/DDBJ databases">
        <title>Caerostris extrusa draft genome.</title>
        <authorList>
            <person name="Kono N."/>
            <person name="Arakawa K."/>
        </authorList>
    </citation>
    <scope>NUCLEOTIDE SEQUENCE [LARGE SCALE GENOMIC DNA]</scope>
</reference>